<name>A0A7U2FFK6_PHANO</name>
<accession>A0A7U2FFK6</accession>
<gene>
    <name evidence="2" type="ORF">JI435_101370</name>
</gene>
<organism evidence="2 3">
    <name type="scientific">Phaeosphaeria nodorum (strain SN15 / ATCC MYA-4574 / FGSC 10173)</name>
    <name type="common">Glume blotch fungus</name>
    <name type="synonym">Parastagonospora nodorum</name>
    <dbReference type="NCBI Taxonomy" id="321614"/>
    <lineage>
        <taxon>Eukaryota</taxon>
        <taxon>Fungi</taxon>
        <taxon>Dikarya</taxon>
        <taxon>Ascomycota</taxon>
        <taxon>Pezizomycotina</taxon>
        <taxon>Dothideomycetes</taxon>
        <taxon>Pleosporomycetidae</taxon>
        <taxon>Pleosporales</taxon>
        <taxon>Pleosporineae</taxon>
        <taxon>Phaeosphaeriaceae</taxon>
        <taxon>Parastagonospora</taxon>
    </lineage>
</organism>
<sequence>MSRKHYVPDQLRIELAHALGFPEYLVTAASDPEPYLNYIANRNLGRGTLEGFLELVIQVVEYLNQGNDDSISAPSIQGLLDDLATSPSQYFSDTQARTRSRRDDVEDTVMYIIGIWTMLLSSFVHLPVAGGARKITLAYTIRAQEKGSTLGNSPYEGGVSSLVTGSGLLPSAGQWGLPQGSDDNSAMVQAAVALRAALRRTQGSSSVSIASSGGSVHSLQNLDTIGHNNTSISLRFLDDLDSLESLHVAATRLNAYTLRVFGAVDIVWTHNLSRHMLLCKRNGQYVLEVFALPCALSATTLTSSAVGISAEYAQEITESYSMLFNAWPDTPRHATISSAFVARRFCWCWSCSAHRYRHQLISTYQKLSDKRTPGAKRSKNAHASEFDPLLVELMKNEPSDWTPDLFPSLWPRIMILEEHLQSAKPWNIWILFRDRRDTLQFWTFFFATVVVMLTFVQVILGVAQVVGSFA</sequence>
<keyword evidence="3" id="KW-1185">Reference proteome</keyword>
<feature type="transmembrane region" description="Helical" evidence="1">
    <location>
        <begin position="441"/>
        <end position="466"/>
    </location>
</feature>
<dbReference type="AlphaFoldDB" id="A0A7U2FFK6"/>
<dbReference type="EMBL" id="CP069037">
    <property type="protein sequence ID" value="QRD03354.1"/>
    <property type="molecule type" value="Genomic_DNA"/>
</dbReference>
<reference evidence="3" key="1">
    <citation type="journal article" date="2021" name="BMC Genomics">
        <title>Chromosome-level genome assembly and manually-curated proteome of model necrotroph Parastagonospora nodorum Sn15 reveals a genome-wide trove of candidate effector homologs, and redundancy of virulence-related functions within an accessory chromosome.</title>
        <authorList>
            <person name="Bertazzoni S."/>
            <person name="Jones D.A.B."/>
            <person name="Phan H.T."/>
            <person name="Tan K.-C."/>
            <person name="Hane J.K."/>
        </authorList>
    </citation>
    <scope>NUCLEOTIDE SEQUENCE [LARGE SCALE GENOMIC DNA]</scope>
    <source>
        <strain evidence="3">SN15 / ATCC MYA-4574 / FGSC 10173)</strain>
    </source>
</reference>
<keyword evidence="1" id="KW-0472">Membrane</keyword>
<dbReference type="Proteomes" id="UP000663193">
    <property type="component" value="Chromosome 15"/>
</dbReference>
<protein>
    <submittedName>
        <fullName evidence="2">Uncharacterized protein</fullName>
    </submittedName>
</protein>
<evidence type="ECO:0000313" key="2">
    <source>
        <dbReference type="EMBL" id="QRD03354.1"/>
    </source>
</evidence>
<proteinExistence type="predicted"/>
<dbReference type="VEuPathDB" id="FungiDB:JI435_101370"/>
<evidence type="ECO:0000256" key="1">
    <source>
        <dbReference type="SAM" id="Phobius"/>
    </source>
</evidence>
<keyword evidence="1" id="KW-1133">Transmembrane helix</keyword>
<keyword evidence="1" id="KW-0812">Transmembrane</keyword>
<evidence type="ECO:0000313" key="3">
    <source>
        <dbReference type="Proteomes" id="UP000663193"/>
    </source>
</evidence>
<feature type="transmembrane region" description="Helical" evidence="1">
    <location>
        <begin position="109"/>
        <end position="132"/>
    </location>
</feature>
<dbReference type="OrthoDB" id="5428890at2759"/>
<dbReference type="OMA" id="TRLNAYT"/>